<feature type="compositionally biased region" description="Basic and acidic residues" evidence="2">
    <location>
        <begin position="331"/>
        <end position="343"/>
    </location>
</feature>
<sequence>MVLGLSAKNRKEASIHVDYQIHIQDIKPWPPSQSLRSLRSVMIQWQNGDRNSGSTKTVGPSLGSVIGEGKIEFNESFRLRVTLLRDMNVKNKDADTFLKNCLEFNLYEPRRDKTQLLATATIDLADYGIVKETLSVNAPMNSKRSFRNTAQPVLFIKIQPAEKSVSRTSSSLREGFSREASLDKNGGESVSALMNEEYAEEAESASFTDDDVSSRSSPTVSSTVEMNNGFPQNEEIRSVTLSDSAEGFKKEQALASKSHPDKSNIKAQISPHEHLKGGSSRSSSIDLSSELEGHVNCHAPVSNSPNSSPFISKKVIAHAVQSSSSFISNENGKEEDSPCLRGNDHENLAEVQRKLPTGKPAISVNAEQNCEEVASNNFSAKLASLNEKHPLIQEIGSSNSSDSQVNGENDANGKTWRMGKVSMEEGAYLDDYCNDFVKYRMEQEDNGLEREIFEKGRHSAGDEPLNFCSRNATRNQVSLGSDSPSPIREDPVNFGTKRNLLKSDRLKNVRSVRSSSDIARSNGNQKEAKENGVLGDAPNRAGSFGSPERKDYKVYPRDTRSAVAESKIQQLEHKINMLETELREAAAIEASLYSVVAEHGSSMSKVHAPARRLSRLYLHACKEDFQSRRASAARSAVSGLVLVAKACGNDVPRLTFWLSNSIVLRAIISQATGRLEQPFAAGQSLERNSSQRGNNNITSPLKWKESASRKKDNRNVMRGSFDDWEDPHTLPSALEKVEAWIFSRIVESIWWQTLTPHMQSAAERVMDRDIGSCSRKNLERTSSSGDQEQINFSLDHWKKAFKDACERLCPVRARGHECGCLPLLARLIMEQCVARLDVAMFNAILRESADEIPTDPVSDPISDSKVLPIPAGKSSFGAGAQLKNAIGNWSRWLSDLFGMDDDDSLDNENEHDADDERQDSSFKSFHLLNALSDLMMLPKDLLLSRSIRKEVCPTFGAPLIKRVLDNFCPDEFCPDPIPRVVLEALDSEDLEAGEESITSFPCIAAPPLYTPPSADSVASSIGDFGSNSQLRRSGSSVVRKSYTSDDELDELNSPLASIFISSSRSFPVPTRPSRISKGNNNQSAVRYELLRDIWMTSEYI</sequence>
<feature type="region of interest" description="Disordered" evidence="2">
    <location>
        <begin position="395"/>
        <end position="414"/>
    </location>
</feature>
<dbReference type="Proteomes" id="UP000027120">
    <property type="component" value="Unassembled WGS sequence"/>
</dbReference>
<feature type="coiled-coil region" evidence="1">
    <location>
        <begin position="561"/>
        <end position="588"/>
    </location>
</feature>
<feature type="region of interest" description="Disordered" evidence="2">
    <location>
        <begin position="323"/>
        <end position="343"/>
    </location>
</feature>
<feature type="region of interest" description="Disordered" evidence="2">
    <location>
        <begin position="683"/>
        <end position="720"/>
    </location>
</feature>
<reference evidence="4 5" key="1">
    <citation type="submission" date="2014-04" db="EMBL/GenBank/DDBJ databases">
        <authorList>
            <consortium name="International Citrus Genome Consortium"/>
            <person name="Gmitter F."/>
            <person name="Chen C."/>
            <person name="Farmerie W."/>
            <person name="Harkins T."/>
            <person name="Desany B."/>
            <person name="Mohiuddin M."/>
            <person name="Kodira C."/>
            <person name="Borodovsky M."/>
            <person name="Lomsadze A."/>
            <person name="Burns P."/>
            <person name="Jenkins J."/>
            <person name="Prochnik S."/>
            <person name="Shu S."/>
            <person name="Chapman J."/>
            <person name="Pitluck S."/>
            <person name="Schmutz J."/>
            <person name="Rokhsar D."/>
        </authorList>
    </citation>
    <scope>NUCLEOTIDE SEQUENCE</scope>
</reference>
<gene>
    <name evidence="4" type="ORF">CISIN_1g001323mg</name>
</gene>
<accession>A0A067EKL9</accession>
<dbReference type="GO" id="GO:0005643">
    <property type="term" value="C:nuclear pore"/>
    <property type="evidence" value="ECO:0007669"/>
    <property type="project" value="InterPro"/>
</dbReference>
<dbReference type="Pfam" id="PF10358">
    <property type="entry name" value="NT-C2"/>
    <property type="match status" value="1"/>
</dbReference>
<name>A0A067EKL9_CITSI</name>
<feature type="compositionally biased region" description="Basic and acidic residues" evidence="2">
    <location>
        <begin position="252"/>
        <end position="264"/>
    </location>
</feature>
<feature type="compositionally biased region" description="Polar residues" evidence="2">
    <location>
        <begin position="685"/>
        <end position="699"/>
    </location>
</feature>
<feature type="region of interest" description="Disordered" evidence="2">
    <location>
        <begin position="475"/>
        <end position="494"/>
    </location>
</feature>
<evidence type="ECO:0000313" key="5">
    <source>
        <dbReference type="Proteomes" id="UP000027120"/>
    </source>
</evidence>
<feature type="compositionally biased region" description="Acidic residues" evidence="2">
    <location>
        <begin position="197"/>
        <end position="211"/>
    </location>
</feature>
<organism evidence="4 5">
    <name type="scientific">Citrus sinensis</name>
    <name type="common">Sweet orange</name>
    <name type="synonym">Citrus aurantium var. sinensis</name>
    <dbReference type="NCBI Taxonomy" id="2711"/>
    <lineage>
        <taxon>Eukaryota</taxon>
        <taxon>Viridiplantae</taxon>
        <taxon>Streptophyta</taxon>
        <taxon>Embryophyta</taxon>
        <taxon>Tracheophyta</taxon>
        <taxon>Spermatophyta</taxon>
        <taxon>Magnoliopsida</taxon>
        <taxon>eudicotyledons</taxon>
        <taxon>Gunneridae</taxon>
        <taxon>Pentapetalae</taxon>
        <taxon>rosids</taxon>
        <taxon>malvids</taxon>
        <taxon>Sapindales</taxon>
        <taxon>Rutaceae</taxon>
        <taxon>Aurantioideae</taxon>
        <taxon>Citrus</taxon>
    </lineage>
</organism>
<evidence type="ECO:0000256" key="1">
    <source>
        <dbReference type="SAM" id="Coils"/>
    </source>
</evidence>
<keyword evidence="5" id="KW-1185">Reference proteome</keyword>
<dbReference type="eggNOG" id="ENOG502QQNG">
    <property type="taxonomic scope" value="Eukaryota"/>
</dbReference>
<dbReference type="PROSITE" id="PS51840">
    <property type="entry name" value="C2_NT"/>
    <property type="match status" value="1"/>
</dbReference>
<dbReference type="PANTHER" id="PTHR31344">
    <property type="entry name" value="NUCLEAR PORE COMPLEX PROTEIN NUP205"/>
    <property type="match status" value="1"/>
</dbReference>
<feature type="compositionally biased region" description="Polar residues" evidence="2">
    <location>
        <begin position="395"/>
        <end position="409"/>
    </location>
</feature>
<evidence type="ECO:0000259" key="3">
    <source>
        <dbReference type="PROSITE" id="PS51840"/>
    </source>
</evidence>
<feature type="compositionally biased region" description="Low complexity" evidence="2">
    <location>
        <begin position="277"/>
        <end position="289"/>
    </location>
</feature>
<dbReference type="EMBL" id="KK784982">
    <property type="protein sequence ID" value="KDO55628.1"/>
    <property type="molecule type" value="Genomic_DNA"/>
</dbReference>
<feature type="compositionally biased region" description="Low complexity" evidence="2">
    <location>
        <begin position="214"/>
        <end position="224"/>
    </location>
</feature>
<dbReference type="PANTHER" id="PTHR31344:SF15">
    <property type="entry name" value="EEIG1_EHBP1 PROTEIN AMINO-TERMINAL DOMAIN PROTEIN"/>
    <property type="match status" value="1"/>
</dbReference>
<feature type="compositionally biased region" description="Basic and acidic residues" evidence="2">
    <location>
        <begin position="175"/>
        <end position="186"/>
    </location>
</feature>
<dbReference type="SMR" id="A0A067EKL9"/>
<protein>
    <recommendedName>
        <fullName evidence="3">C2 NT-type domain-containing protein</fullName>
    </recommendedName>
</protein>
<dbReference type="InterPro" id="IPR019448">
    <property type="entry name" value="NT-C2"/>
</dbReference>
<evidence type="ECO:0000313" key="4">
    <source>
        <dbReference type="EMBL" id="KDO55628.1"/>
    </source>
</evidence>
<feature type="region of interest" description="Disordered" evidence="2">
    <location>
        <begin position="252"/>
        <end position="289"/>
    </location>
</feature>
<dbReference type="STRING" id="2711.A0A067EKL9"/>
<feature type="compositionally biased region" description="Polar residues" evidence="2">
    <location>
        <begin position="475"/>
        <end position="484"/>
    </location>
</feature>
<dbReference type="InterPro" id="IPR021827">
    <property type="entry name" value="Nup186/Nup192/Nup205"/>
</dbReference>
<feature type="compositionally biased region" description="Basic and acidic residues" evidence="2">
    <location>
        <begin position="702"/>
        <end position="715"/>
    </location>
</feature>
<proteinExistence type="predicted"/>
<feature type="region of interest" description="Disordered" evidence="2">
    <location>
        <begin position="166"/>
        <end position="235"/>
    </location>
</feature>
<keyword evidence="1" id="KW-0175">Coiled coil</keyword>
<dbReference type="PaxDb" id="2711-XP_006470023.1"/>
<feature type="domain" description="C2 NT-type" evidence="3">
    <location>
        <begin position="7"/>
        <end position="162"/>
    </location>
</feature>
<feature type="compositionally biased region" description="Polar residues" evidence="2">
    <location>
        <begin position="511"/>
        <end position="525"/>
    </location>
</feature>
<feature type="region of interest" description="Disordered" evidence="2">
    <location>
        <begin position="511"/>
        <end position="554"/>
    </location>
</feature>
<evidence type="ECO:0000256" key="2">
    <source>
        <dbReference type="SAM" id="MobiDB-lite"/>
    </source>
</evidence>
<dbReference type="AlphaFoldDB" id="A0A067EKL9"/>